<dbReference type="OrthoDB" id="2914812at2759"/>
<accession>A0A6A4H8N6</accession>
<sequence>MPLVGDRRIWCQFYSSAIHTLKITNTSQGLRLIRSRLTKSSPISAHESSLKLTKEELVINCTGGDDNVNMHGTQASMNPEFTNLKNELPNLKRLSRIEEQKRYLMIRQIIDSGSPLSLDLHHNIPSTFQDFILEMEQFCIQQLAADLKQFDCKIGGSGGLDLLSLAWVVAIIQPRTRPYVMQMLKDTKIEQLVDKCSLRAFARQFDACCLKITALHVPGNQASVFLDKASVAMDYSGRLWALLMDLEIRVDGVGCGTAICAAVITLRELVQSVHSYKVYHAVSRHVKGNLIQCVKLVERKLSVASLQLRAGRDNVALQEAWEQLKREFYITDACVLRRALWDSARLLHCSYDQCANTTTDILSVWPPRSNGSAKAIHWRECRGIASMIHEHPIYGQPRGEHIIPSINLAYIQDMASVAIQIARDHGDLSDMPTLGEYEIMLQENALEDEEMVDKEHMELMIMDTNVSFCSRVPLCRESRTLVVCMDHQFVRDNGTIMDREDIVQSFRRMWSQEYSKQHLQT</sequence>
<dbReference type="Proteomes" id="UP000799118">
    <property type="component" value="Unassembled WGS sequence"/>
</dbReference>
<evidence type="ECO:0000313" key="1">
    <source>
        <dbReference type="EMBL" id="KAE9394156.1"/>
    </source>
</evidence>
<gene>
    <name evidence="1" type="ORF">BT96DRAFT_943383</name>
</gene>
<protein>
    <submittedName>
        <fullName evidence="1">Uncharacterized protein</fullName>
    </submittedName>
</protein>
<dbReference type="EMBL" id="ML769556">
    <property type="protein sequence ID" value="KAE9394156.1"/>
    <property type="molecule type" value="Genomic_DNA"/>
</dbReference>
<keyword evidence="2" id="KW-1185">Reference proteome</keyword>
<reference evidence="1" key="1">
    <citation type="journal article" date="2019" name="Environ. Microbiol.">
        <title>Fungal ecological strategies reflected in gene transcription - a case study of two litter decomposers.</title>
        <authorList>
            <person name="Barbi F."/>
            <person name="Kohler A."/>
            <person name="Barry K."/>
            <person name="Baskaran P."/>
            <person name="Daum C."/>
            <person name="Fauchery L."/>
            <person name="Ihrmark K."/>
            <person name="Kuo A."/>
            <person name="LaButti K."/>
            <person name="Lipzen A."/>
            <person name="Morin E."/>
            <person name="Grigoriev I.V."/>
            <person name="Henrissat B."/>
            <person name="Lindahl B."/>
            <person name="Martin F."/>
        </authorList>
    </citation>
    <scope>NUCLEOTIDE SEQUENCE</scope>
    <source>
        <strain evidence="1">JB14</strain>
    </source>
</reference>
<name>A0A6A4H8N6_9AGAR</name>
<evidence type="ECO:0000313" key="2">
    <source>
        <dbReference type="Proteomes" id="UP000799118"/>
    </source>
</evidence>
<dbReference type="AlphaFoldDB" id="A0A6A4H8N6"/>
<organism evidence="1 2">
    <name type="scientific">Gymnopus androsaceus JB14</name>
    <dbReference type="NCBI Taxonomy" id="1447944"/>
    <lineage>
        <taxon>Eukaryota</taxon>
        <taxon>Fungi</taxon>
        <taxon>Dikarya</taxon>
        <taxon>Basidiomycota</taxon>
        <taxon>Agaricomycotina</taxon>
        <taxon>Agaricomycetes</taxon>
        <taxon>Agaricomycetidae</taxon>
        <taxon>Agaricales</taxon>
        <taxon>Marasmiineae</taxon>
        <taxon>Omphalotaceae</taxon>
        <taxon>Gymnopus</taxon>
    </lineage>
</organism>
<proteinExistence type="predicted"/>